<dbReference type="EMBL" id="CCYD01000286">
    <property type="protein sequence ID" value="CEG37360.1"/>
    <property type="molecule type" value="Genomic_DNA"/>
</dbReference>
<feature type="region of interest" description="Disordered" evidence="1">
    <location>
        <begin position="211"/>
        <end position="241"/>
    </location>
</feature>
<proteinExistence type="predicted"/>
<protein>
    <submittedName>
        <fullName evidence="2">Uncharacterized protein</fullName>
    </submittedName>
</protein>
<dbReference type="AlphaFoldDB" id="A0A0P1A9F7"/>
<feature type="compositionally biased region" description="Pro residues" evidence="1">
    <location>
        <begin position="329"/>
        <end position="338"/>
    </location>
</feature>
<feature type="compositionally biased region" description="Basic and acidic residues" evidence="1">
    <location>
        <begin position="216"/>
        <end position="225"/>
    </location>
</feature>
<keyword evidence="3" id="KW-1185">Reference proteome</keyword>
<accession>A0A0P1A9F7</accession>
<evidence type="ECO:0000313" key="3">
    <source>
        <dbReference type="Proteomes" id="UP000054928"/>
    </source>
</evidence>
<evidence type="ECO:0000313" key="2">
    <source>
        <dbReference type="EMBL" id="CEG37360.1"/>
    </source>
</evidence>
<feature type="region of interest" description="Disordered" evidence="1">
    <location>
        <begin position="1"/>
        <end position="24"/>
    </location>
</feature>
<dbReference type="GeneID" id="36400011"/>
<evidence type="ECO:0000256" key="1">
    <source>
        <dbReference type="SAM" id="MobiDB-lite"/>
    </source>
</evidence>
<dbReference type="RefSeq" id="XP_024573729.1">
    <property type="nucleotide sequence ID" value="XM_024722676.1"/>
</dbReference>
<sequence length="543" mass="60867">MHFPSQVQRQRINSTSPIRSYQQANARDAATPWYIVPLGDEDESQDICVLKMERKGAMCATEVVAKHDSENPTRTNGPMICEAQLSMIREKGREQEQDTFGRKNESRCIFTPVKKARKFSHPPVAARPVNGVLNEDRRPPSSIASGVDLRFFNDGEEILHKSRDQRTKQIFSDQAPHDALTSSNSQLIDYKEIDQTELQQQDCRYLLPEAGLNNRSDSENKDHRAFSTSSREPGRRDFHHRRLKTSKLLRDCGHTTAIDSANHISFNPLQDATPPVSPVEDSPLPFKMSRTEVVQPQLSCKLNRAVSTLQVPSTSLANDCLENQTNLTPSPPYSPPSPSTSSQGSLILGRPPQGWQKNLLLAQRFSSGHPYPGRSPPTFDSNHNDFGDVASTNAHIDSSPSHSSSKTDDNDSIIDAIVPIDAKDRIMAIAAYQNCQGKLRERRQQRSTMKMNFSNSTSENSKTIHQAWVMSSRTKKILSEVSTSKSTSVDNTAKHHDTRYIEMESVAVYMYTLVQCYKSDEIHRSPANNLSMLSSESTALHKF</sequence>
<feature type="region of interest" description="Disordered" evidence="1">
    <location>
        <begin position="366"/>
        <end position="410"/>
    </location>
</feature>
<dbReference type="OMA" id="WVMSSRT"/>
<organism evidence="2 3">
    <name type="scientific">Plasmopara halstedii</name>
    <name type="common">Downy mildew of sunflower</name>
    <dbReference type="NCBI Taxonomy" id="4781"/>
    <lineage>
        <taxon>Eukaryota</taxon>
        <taxon>Sar</taxon>
        <taxon>Stramenopiles</taxon>
        <taxon>Oomycota</taxon>
        <taxon>Peronosporomycetes</taxon>
        <taxon>Peronosporales</taxon>
        <taxon>Peronosporaceae</taxon>
        <taxon>Plasmopara</taxon>
    </lineage>
</organism>
<name>A0A0P1A9F7_PLAHL</name>
<dbReference type="OrthoDB" id="128591at2759"/>
<feature type="region of interest" description="Disordered" evidence="1">
    <location>
        <begin position="321"/>
        <end position="352"/>
    </location>
</feature>
<reference evidence="3" key="1">
    <citation type="submission" date="2014-09" db="EMBL/GenBank/DDBJ databases">
        <authorList>
            <person name="Sharma Rahul"/>
            <person name="Thines Marco"/>
        </authorList>
    </citation>
    <scope>NUCLEOTIDE SEQUENCE [LARGE SCALE GENOMIC DNA]</scope>
</reference>
<dbReference type="Proteomes" id="UP000054928">
    <property type="component" value="Unassembled WGS sequence"/>
</dbReference>